<dbReference type="Gene3D" id="3.30.460.80">
    <property type="entry name" value="NADH:ubiquinone oxidoreductase, 30kDa subunit"/>
    <property type="match status" value="1"/>
</dbReference>
<dbReference type="GO" id="GO:0008137">
    <property type="term" value="F:NADH dehydrogenase (ubiquinone) activity"/>
    <property type="evidence" value="ECO:0007669"/>
    <property type="project" value="InterPro"/>
</dbReference>
<evidence type="ECO:0000313" key="8">
    <source>
        <dbReference type="Proteomes" id="UP000727993"/>
    </source>
</evidence>
<evidence type="ECO:0000259" key="6">
    <source>
        <dbReference type="Pfam" id="PF00329"/>
    </source>
</evidence>
<evidence type="ECO:0000256" key="2">
    <source>
        <dbReference type="ARBA" id="ARBA00022448"/>
    </source>
</evidence>
<protein>
    <recommendedName>
        <fullName evidence="4">NADH-quinone oxidoreductase</fullName>
        <ecNumber evidence="4">7.1.1.-</ecNumber>
    </recommendedName>
</protein>
<keyword evidence="3" id="KW-0520">NAD</keyword>
<evidence type="ECO:0000313" key="7">
    <source>
        <dbReference type="EMBL" id="MBK9295437.1"/>
    </source>
</evidence>
<proteinExistence type="inferred from homology"/>
<feature type="domain" description="NADH:ubiquinone oxidoreductase 30kDa subunit" evidence="6">
    <location>
        <begin position="60"/>
        <end position="203"/>
    </location>
</feature>
<dbReference type="Proteomes" id="UP000727993">
    <property type="component" value="Unassembled WGS sequence"/>
</dbReference>
<feature type="compositionally biased region" description="Low complexity" evidence="5">
    <location>
        <begin position="1"/>
        <end position="10"/>
    </location>
</feature>
<dbReference type="EC" id="7.1.1.-" evidence="4"/>
<organism evidence="7 8">
    <name type="scientific">Candidatus Neomicrothrix subdominans</name>
    <dbReference type="NCBI Taxonomy" id="2954438"/>
    <lineage>
        <taxon>Bacteria</taxon>
        <taxon>Bacillati</taxon>
        <taxon>Actinomycetota</taxon>
        <taxon>Acidimicrobiia</taxon>
        <taxon>Acidimicrobiales</taxon>
        <taxon>Microthrixaceae</taxon>
        <taxon>Candidatus Neomicrothrix</taxon>
    </lineage>
</organism>
<dbReference type="SUPFAM" id="SSF143243">
    <property type="entry name" value="Nqo5-like"/>
    <property type="match status" value="1"/>
</dbReference>
<feature type="compositionally biased region" description="Low complexity" evidence="5">
    <location>
        <begin position="226"/>
        <end position="240"/>
    </location>
</feature>
<comment type="function">
    <text evidence="4">NDH-1 shuttles electrons from NADH, via FMN and iron-sulfur (Fe-S) centers, to quinones in the respiratory chain.</text>
</comment>
<accession>A0A936TCW0</accession>
<feature type="region of interest" description="Disordered" evidence="5">
    <location>
        <begin position="1"/>
        <end position="23"/>
    </location>
</feature>
<dbReference type="GO" id="GO:0048038">
    <property type="term" value="F:quinone binding"/>
    <property type="evidence" value="ECO:0007669"/>
    <property type="project" value="UniProtKB-KW"/>
</dbReference>
<comment type="similarity">
    <text evidence="1 3">Belongs to the complex I 30 kDa subunit family.</text>
</comment>
<feature type="compositionally biased region" description="Acidic residues" evidence="5">
    <location>
        <begin position="11"/>
        <end position="21"/>
    </location>
</feature>
<dbReference type="PANTHER" id="PTHR10884">
    <property type="entry name" value="NADH DEHYDROGENASE UBIQUINONE IRON-SULFUR PROTEIN 3"/>
    <property type="match status" value="1"/>
</dbReference>
<keyword evidence="4" id="KW-0874">Quinone</keyword>
<keyword evidence="3" id="KW-1278">Translocase</keyword>
<dbReference type="InterPro" id="IPR001268">
    <property type="entry name" value="NADH_UbQ_OxRdtase_30kDa_su"/>
</dbReference>
<evidence type="ECO:0000256" key="1">
    <source>
        <dbReference type="ARBA" id="ARBA00007569"/>
    </source>
</evidence>
<dbReference type="AlphaFoldDB" id="A0A936TCW0"/>
<dbReference type="Pfam" id="PF00329">
    <property type="entry name" value="Complex1_30kDa"/>
    <property type="match status" value="1"/>
</dbReference>
<dbReference type="GO" id="GO:0016651">
    <property type="term" value="F:oxidoreductase activity, acting on NAD(P)H"/>
    <property type="evidence" value="ECO:0007669"/>
    <property type="project" value="InterPro"/>
</dbReference>
<dbReference type="EMBL" id="JADJZA010000001">
    <property type="protein sequence ID" value="MBK9295437.1"/>
    <property type="molecule type" value="Genomic_DNA"/>
</dbReference>
<evidence type="ECO:0000256" key="3">
    <source>
        <dbReference type="RuleBase" id="RU003456"/>
    </source>
</evidence>
<reference evidence="7 8" key="1">
    <citation type="submission" date="2020-10" db="EMBL/GenBank/DDBJ databases">
        <title>Connecting structure to function with the recovery of over 1000 high-quality activated sludge metagenome-assembled genomes encoding full-length rRNA genes using long-read sequencing.</title>
        <authorList>
            <person name="Singleton C.M."/>
            <person name="Petriglieri F."/>
            <person name="Kristensen J.M."/>
            <person name="Kirkegaard R.H."/>
            <person name="Michaelsen T.Y."/>
            <person name="Andersen M.H."/>
            <person name="Karst S.M."/>
            <person name="Dueholm M.S."/>
            <person name="Nielsen P.H."/>
            <person name="Albertsen M."/>
        </authorList>
    </citation>
    <scope>NUCLEOTIDE SEQUENCE [LARGE SCALE GENOMIC DNA]</scope>
    <source>
        <strain evidence="7">Lyne_18-Q3-R50-59_MAXAC.006</strain>
    </source>
</reference>
<name>A0A936TCW0_9ACTN</name>
<comment type="caution">
    <text evidence="7">The sequence shown here is derived from an EMBL/GenBank/DDBJ whole genome shotgun (WGS) entry which is preliminary data.</text>
</comment>
<keyword evidence="2 3" id="KW-0813">Transport</keyword>
<dbReference type="PROSITE" id="PS00542">
    <property type="entry name" value="COMPLEX1_30K"/>
    <property type="match status" value="1"/>
</dbReference>
<dbReference type="InterPro" id="IPR020396">
    <property type="entry name" value="NADH_UbQ_OxRdtase_CS"/>
</dbReference>
<dbReference type="InterPro" id="IPR037232">
    <property type="entry name" value="NADH_quin_OxRdtase_su_C/D-like"/>
</dbReference>
<dbReference type="PANTHER" id="PTHR10884:SF14">
    <property type="entry name" value="NADH DEHYDROGENASE [UBIQUINONE] IRON-SULFUR PROTEIN 3, MITOCHONDRIAL"/>
    <property type="match status" value="1"/>
</dbReference>
<gene>
    <name evidence="7" type="ORF">IPN02_00875</name>
</gene>
<evidence type="ECO:0000256" key="5">
    <source>
        <dbReference type="SAM" id="MobiDB-lite"/>
    </source>
</evidence>
<sequence length="271" mass="29543">MSTDAPATTDEASDDEATEERDEAREALVASLRHHLGDAVVGSEVLPGLDTHVRLTTESWGEAAQVVRYDLGFRYFCFLSVLDWLPSPYGRYLETGSETLERVSAAADQAEITPGICGADRRFQVFARVRNLSTNEMLCLRADTSSDEDPTVPTWVNTYAGAEWHEREAWEMFGVTFDGHPGLRNLYLPGDFEGYPLRKDFPLLARLVKPWPGIVDVEPMPEPEVAEPANPALEAPVAEVSAPDAPVIDVSDPEASAADTSVPEAPPEGAS</sequence>
<feature type="region of interest" description="Disordered" evidence="5">
    <location>
        <begin position="222"/>
        <end position="271"/>
    </location>
</feature>
<comment type="catalytic activity">
    <reaction evidence="4">
        <text>a quinone + NADH + 5 H(+)(in) = a quinol + NAD(+) + 4 H(+)(out)</text>
        <dbReference type="Rhea" id="RHEA:57888"/>
        <dbReference type="ChEBI" id="CHEBI:15378"/>
        <dbReference type="ChEBI" id="CHEBI:24646"/>
        <dbReference type="ChEBI" id="CHEBI:57540"/>
        <dbReference type="ChEBI" id="CHEBI:57945"/>
        <dbReference type="ChEBI" id="CHEBI:132124"/>
    </reaction>
</comment>
<evidence type="ECO:0000256" key="4">
    <source>
        <dbReference type="RuleBase" id="RU003582"/>
    </source>
</evidence>